<feature type="transmembrane region" description="Helical" evidence="1">
    <location>
        <begin position="9"/>
        <end position="26"/>
    </location>
</feature>
<keyword evidence="1" id="KW-0472">Membrane</keyword>
<evidence type="ECO:0000313" key="2">
    <source>
        <dbReference type="EMBL" id="MBB6073303.1"/>
    </source>
</evidence>
<protein>
    <submittedName>
        <fullName evidence="2">Uncharacterized protein</fullName>
    </submittedName>
</protein>
<keyword evidence="3" id="KW-1185">Reference proteome</keyword>
<accession>A0A841H5R6</accession>
<reference evidence="2 3" key="1">
    <citation type="submission" date="2020-08" db="EMBL/GenBank/DDBJ databases">
        <title>Genomic Encyclopedia of Type Strains, Phase IV (KMG-IV): sequencing the most valuable type-strain genomes for metagenomic binning, comparative biology and taxonomic classification.</title>
        <authorList>
            <person name="Goeker M."/>
        </authorList>
    </citation>
    <scope>NUCLEOTIDE SEQUENCE [LARGE SCALE GENOMIC DNA]</scope>
    <source>
        <strain evidence="2 3">DSM 29007</strain>
    </source>
</reference>
<sequence length="239" mass="25456">MIPVMLRGMLPRLALVALAAWMFYLLEPGFHNHAGELAGEELTLDLGYMGIAASLSNLSGLCMIILLGGSVSGDRASGWYRMYFAHPTRPTAYYGVQWLLALVLSVGTAAIFLVVGQLVAWGEFQGGWMGLYLALLSAIAYGGMIAALTVLTRGDAWIALGLYVVNYVLLQAVSLGVNPFPGVPGQIVALLLPPQLALSDVFDGLAAGMIAVGPSIWAAGYGLFWLIVAGVLLRMREWP</sequence>
<comment type="caution">
    <text evidence="2">The sequence shown here is derived from an EMBL/GenBank/DDBJ whole genome shotgun (WGS) entry which is preliminary data.</text>
</comment>
<feature type="transmembrane region" description="Helical" evidence="1">
    <location>
        <begin position="158"/>
        <end position="177"/>
    </location>
</feature>
<evidence type="ECO:0000313" key="3">
    <source>
        <dbReference type="Proteomes" id="UP000582837"/>
    </source>
</evidence>
<dbReference type="Proteomes" id="UP000582837">
    <property type="component" value="Unassembled WGS sequence"/>
</dbReference>
<feature type="transmembrane region" description="Helical" evidence="1">
    <location>
        <begin position="131"/>
        <end position="151"/>
    </location>
</feature>
<organism evidence="2 3">
    <name type="scientific">Longimicrobium terrae</name>
    <dbReference type="NCBI Taxonomy" id="1639882"/>
    <lineage>
        <taxon>Bacteria</taxon>
        <taxon>Pseudomonadati</taxon>
        <taxon>Gemmatimonadota</taxon>
        <taxon>Longimicrobiia</taxon>
        <taxon>Longimicrobiales</taxon>
        <taxon>Longimicrobiaceae</taxon>
        <taxon>Longimicrobium</taxon>
    </lineage>
</organism>
<name>A0A841H5R6_9BACT</name>
<feature type="transmembrane region" description="Helical" evidence="1">
    <location>
        <begin position="92"/>
        <end position="119"/>
    </location>
</feature>
<dbReference type="EMBL" id="JACHIA010000023">
    <property type="protein sequence ID" value="MBB6073303.1"/>
    <property type="molecule type" value="Genomic_DNA"/>
</dbReference>
<feature type="transmembrane region" description="Helical" evidence="1">
    <location>
        <begin position="46"/>
        <end position="71"/>
    </location>
</feature>
<proteinExistence type="predicted"/>
<keyword evidence="1" id="KW-0812">Transmembrane</keyword>
<keyword evidence="1" id="KW-1133">Transmembrane helix</keyword>
<evidence type="ECO:0000256" key="1">
    <source>
        <dbReference type="SAM" id="Phobius"/>
    </source>
</evidence>
<feature type="transmembrane region" description="Helical" evidence="1">
    <location>
        <begin position="205"/>
        <end position="233"/>
    </location>
</feature>
<gene>
    <name evidence="2" type="ORF">HNQ61_004970</name>
</gene>
<dbReference type="RefSeq" id="WP_170032938.1">
    <property type="nucleotide sequence ID" value="NZ_JABDTL010000001.1"/>
</dbReference>
<dbReference type="AlphaFoldDB" id="A0A841H5R6"/>